<keyword evidence="2" id="KW-1185">Reference proteome</keyword>
<evidence type="ECO:0000313" key="1">
    <source>
        <dbReference type="EMBL" id="GBP47102.1"/>
    </source>
</evidence>
<sequence>MSSRDTLIDTIYLDLNHYRETGLDHRDDDGLDDHVGHRCSILRVTAARDGSTALPPHWNEGLVKGRGPSLLTRDDCELKQSIVKRRRVHRGDCDEGSYIDGCIHYRLDRARVRRERGDSVRARVVCVKTYTRRANCAYAEGGGRRGEFATPTPFPPSSSPPRAVRTHTGEAHPDYFCVLPPHKRGKGKLRLVEKSERGTNSPYTGVIKVEYEYRGKIMATECIENDYDARAGRR</sequence>
<comment type="caution">
    <text evidence="1">The sequence shown here is derived from an EMBL/GenBank/DDBJ whole genome shotgun (WGS) entry which is preliminary data.</text>
</comment>
<dbReference type="Proteomes" id="UP000299102">
    <property type="component" value="Unassembled WGS sequence"/>
</dbReference>
<accession>A0A4C1W9B4</accession>
<protein>
    <submittedName>
        <fullName evidence="1">Uncharacterized protein</fullName>
    </submittedName>
</protein>
<proteinExistence type="predicted"/>
<name>A0A4C1W9B4_EUMVA</name>
<dbReference type="EMBL" id="BGZK01000495">
    <property type="protein sequence ID" value="GBP47102.1"/>
    <property type="molecule type" value="Genomic_DNA"/>
</dbReference>
<organism evidence="1 2">
    <name type="scientific">Eumeta variegata</name>
    <name type="common">Bagworm moth</name>
    <name type="synonym">Eumeta japonica</name>
    <dbReference type="NCBI Taxonomy" id="151549"/>
    <lineage>
        <taxon>Eukaryota</taxon>
        <taxon>Metazoa</taxon>
        <taxon>Ecdysozoa</taxon>
        <taxon>Arthropoda</taxon>
        <taxon>Hexapoda</taxon>
        <taxon>Insecta</taxon>
        <taxon>Pterygota</taxon>
        <taxon>Neoptera</taxon>
        <taxon>Endopterygota</taxon>
        <taxon>Lepidoptera</taxon>
        <taxon>Glossata</taxon>
        <taxon>Ditrysia</taxon>
        <taxon>Tineoidea</taxon>
        <taxon>Psychidae</taxon>
        <taxon>Oiketicinae</taxon>
        <taxon>Eumeta</taxon>
    </lineage>
</organism>
<dbReference type="AlphaFoldDB" id="A0A4C1W9B4"/>
<gene>
    <name evidence="1" type="ORF">EVAR_96057_1</name>
</gene>
<evidence type="ECO:0000313" key="2">
    <source>
        <dbReference type="Proteomes" id="UP000299102"/>
    </source>
</evidence>
<reference evidence="1 2" key="1">
    <citation type="journal article" date="2019" name="Commun. Biol.">
        <title>The bagworm genome reveals a unique fibroin gene that provides high tensile strength.</title>
        <authorList>
            <person name="Kono N."/>
            <person name="Nakamura H."/>
            <person name="Ohtoshi R."/>
            <person name="Tomita M."/>
            <person name="Numata K."/>
            <person name="Arakawa K."/>
        </authorList>
    </citation>
    <scope>NUCLEOTIDE SEQUENCE [LARGE SCALE GENOMIC DNA]</scope>
</reference>